<evidence type="ECO:0000313" key="3">
    <source>
        <dbReference type="Proteomes" id="UP000523196"/>
    </source>
</evidence>
<dbReference type="GO" id="GO:0016740">
    <property type="term" value="F:transferase activity"/>
    <property type="evidence" value="ECO:0007669"/>
    <property type="project" value="UniProtKB-KW"/>
</dbReference>
<dbReference type="EMBL" id="JACHTF010000001">
    <property type="protein sequence ID" value="MBB1059027.1"/>
    <property type="molecule type" value="Genomic_DNA"/>
</dbReference>
<comment type="caution">
    <text evidence="2">The sequence shown here is derived from an EMBL/GenBank/DDBJ whole genome shotgun (WGS) entry which is preliminary data.</text>
</comment>
<organism evidence="2 3">
    <name type="scientific">Marilutibacter spongiae</name>
    <dbReference type="NCBI Taxonomy" id="2025720"/>
    <lineage>
        <taxon>Bacteria</taxon>
        <taxon>Pseudomonadati</taxon>
        <taxon>Pseudomonadota</taxon>
        <taxon>Gammaproteobacteria</taxon>
        <taxon>Lysobacterales</taxon>
        <taxon>Lysobacteraceae</taxon>
        <taxon>Marilutibacter</taxon>
    </lineage>
</organism>
<dbReference type="Gene3D" id="3.90.550.10">
    <property type="entry name" value="Spore Coat Polysaccharide Biosynthesis Protein SpsA, Chain A"/>
    <property type="match status" value="1"/>
</dbReference>
<proteinExistence type="predicted"/>
<keyword evidence="3" id="KW-1185">Reference proteome</keyword>
<reference evidence="2 3" key="1">
    <citation type="submission" date="2020-08" db="EMBL/GenBank/DDBJ databases">
        <authorList>
            <person name="Xu S."/>
            <person name="Li A."/>
        </authorList>
    </citation>
    <scope>NUCLEOTIDE SEQUENCE [LARGE SCALE GENOMIC DNA]</scope>
    <source>
        <strain evidence="2 3">119BY6-57</strain>
    </source>
</reference>
<keyword evidence="2" id="KW-0808">Transferase</keyword>
<dbReference type="AlphaFoldDB" id="A0A7W3Y4E3"/>
<gene>
    <name evidence="2" type="ORF">H4F98_00400</name>
</gene>
<dbReference type="CDD" id="cd00761">
    <property type="entry name" value="Glyco_tranf_GTA_type"/>
    <property type="match status" value="1"/>
</dbReference>
<evidence type="ECO:0000313" key="2">
    <source>
        <dbReference type="EMBL" id="MBB1059027.1"/>
    </source>
</evidence>
<name>A0A7W3Y4E3_9GAMM</name>
<protein>
    <submittedName>
        <fullName evidence="2">Glycosyltransferase family 2 protein</fullName>
    </submittedName>
</protein>
<dbReference type="InterPro" id="IPR001173">
    <property type="entry name" value="Glyco_trans_2-like"/>
</dbReference>
<dbReference type="RefSeq" id="WP_182684693.1">
    <property type="nucleotide sequence ID" value="NZ_JACHTF010000001.1"/>
</dbReference>
<dbReference type="PANTHER" id="PTHR43685:SF2">
    <property type="entry name" value="GLYCOSYLTRANSFERASE 2-LIKE DOMAIN-CONTAINING PROTEIN"/>
    <property type="match status" value="1"/>
</dbReference>
<sequence length="655" mass="71155">MEESTSWRITLPLRWLASIFRGRSTHSPEKLGGTTLPDWVPYEFIRPGGRQADGDGDSTVIDLRPFAAGLFDDWVIDSFSPSIGTPPPRGCAPIGRRDSSIALIGGADLARELAFEVTVFSIDAATDLSVLTREKPDFLLVEVNPTALDPTWMERILDTSGQGMGSIVGACRSVGIPVVVWLRAKAVELERMMEFIGLADRVYAADELQLEVVASRLGAQCVSLLPPAVQPALYNPVLTPRLSEVATRLSGRVLVDDVRETSTSPLNRSSKAHTVPLIAVDSFRRARSLEKGESPAQTAKGALVDGLDKLLLQRMVAAEFFDVCSERPRWWVTQEMLRAAACGAIVGASTETNGLWPLAGILPLAGDSPAALLALNVDPGATKAWSHRAFREIVQRHSLARRLECIRVDLGLMEALPSAMVSALLVSKRPDRLPGCLASFSRQTYEALELIVVVHGVAADDNLRKAAASATRRVQILEASSHLSLGECLNLAASKAHGDYWVKLDDDDHYGPHYLSDLMALATSVRCDVLGKPMVYTFFEIDEVLVRDPVRQALTLQLFDQDWPRGVVCGATLGGRMDVLGSVPFPTNLRKGTDTAFLEACARHGLRLLSADGFSYVCHRNPAPGFHTWEGAEAEVRARGIVVGSRDRIAEEVDG</sequence>
<accession>A0A7W3Y4E3</accession>
<dbReference type="Proteomes" id="UP000523196">
    <property type="component" value="Unassembled WGS sequence"/>
</dbReference>
<dbReference type="PANTHER" id="PTHR43685">
    <property type="entry name" value="GLYCOSYLTRANSFERASE"/>
    <property type="match status" value="1"/>
</dbReference>
<dbReference type="InterPro" id="IPR050834">
    <property type="entry name" value="Glycosyltransf_2"/>
</dbReference>
<dbReference type="Pfam" id="PF00535">
    <property type="entry name" value="Glycos_transf_2"/>
    <property type="match status" value="1"/>
</dbReference>
<feature type="domain" description="Glycosyltransferase 2-like" evidence="1">
    <location>
        <begin position="429"/>
        <end position="538"/>
    </location>
</feature>
<evidence type="ECO:0000259" key="1">
    <source>
        <dbReference type="Pfam" id="PF00535"/>
    </source>
</evidence>
<dbReference type="SUPFAM" id="SSF53448">
    <property type="entry name" value="Nucleotide-diphospho-sugar transferases"/>
    <property type="match status" value="1"/>
</dbReference>
<dbReference type="InterPro" id="IPR029044">
    <property type="entry name" value="Nucleotide-diphossugar_trans"/>
</dbReference>